<evidence type="ECO:0000313" key="1">
    <source>
        <dbReference type="EMBL" id="MFC4629589.1"/>
    </source>
</evidence>
<reference evidence="2" key="1">
    <citation type="journal article" date="2019" name="Int. J. Syst. Evol. Microbiol.">
        <title>The Global Catalogue of Microorganisms (GCM) 10K type strain sequencing project: providing services to taxonomists for standard genome sequencing and annotation.</title>
        <authorList>
            <consortium name="The Broad Institute Genomics Platform"/>
            <consortium name="The Broad Institute Genome Sequencing Center for Infectious Disease"/>
            <person name="Wu L."/>
            <person name="Ma J."/>
        </authorList>
    </citation>
    <scope>NUCLEOTIDE SEQUENCE [LARGE SCALE GENOMIC DNA]</scope>
    <source>
        <strain evidence="2">CCUG 42722</strain>
    </source>
</reference>
<dbReference type="EMBL" id="JBHSFI010000005">
    <property type="protein sequence ID" value="MFC4629589.1"/>
    <property type="molecule type" value="Genomic_DNA"/>
</dbReference>
<accession>A0ABV9HI43</accession>
<name>A0ABV9HI43_9MICO</name>
<protein>
    <recommendedName>
        <fullName evidence="3">Lipoprotein</fullName>
    </recommendedName>
</protein>
<sequence>MSTIHRTHHVGAALITGLALALTGCGSVKPDPRPEVIWPDGEPTGPLEDDPWVQAVRTSYLELDIAIATRDFSAPALRDTAPIIRRETHAHLEDSARERAWAFTPGPRPLIPIHVDEAPNGKSATVITCYAADWYITAEDPEPPTDPRGVLLDIPVTIEDGRRMVEPGVLLNDDVVMNTMDAEVAEAAEPFLDPREDRNCLLDDAPRGYFDPAPDVTLEYSPDDIKF</sequence>
<dbReference type="Proteomes" id="UP001596011">
    <property type="component" value="Unassembled WGS sequence"/>
</dbReference>
<gene>
    <name evidence="1" type="ORF">ACFO6V_15185</name>
</gene>
<dbReference type="PROSITE" id="PS51257">
    <property type="entry name" value="PROKAR_LIPOPROTEIN"/>
    <property type="match status" value="1"/>
</dbReference>
<evidence type="ECO:0008006" key="3">
    <source>
        <dbReference type="Google" id="ProtNLM"/>
    </source>
</evidence>
<proteinExistence type="predicted"/>
<organism evidence="1 2">
    <name type="scientific">Promicromonospora alba</name>
    <dbReference type="NCBI Taxonomy" id="1616110"/>
    <lineage>
        <taxon>Bacteria</taxon>
        <taxon>Bacillati</taxon>
        <taxon>Actinomycetota</taxon>
        <taxon>Actinomycetes</taxon>
        <taxon>Micrococcales</taxon>
        <taxon>Promicromonosporaceae</taxon>
        <taxon>Promicromonospora</taxon>
    </lineage>
</organism>
<keyword evidence="2" id="KW-1185">Reference proteome</keyword>
<comment type="caution">
    <text evidence="1">The sequence shown here is derived from an EMBL/GenBank/DDBJ whole genome shotgun (WGS) entry which is preliminary data.</text>
</comment>
<evidence type="ECO:0000313" key="2">
    <source>
        <dbReference type="Proteomes" id="UP001596011"/>
    </source>
</evidence>
<dbReference type="RefSeq" id="WP_377136644.1">
    <property type="nucleotide sequence ID" value="NZ_JBHSFI010000005.1"/>
</dbReference>